<dbReference type="InterPro" id="IPR021401">
    <property type="entry name" value="DUF3040"/>
</dbReference>
<feature type="transmembrane region" description="Helical" evidence="1">
    <location>
        <begin position="52"/>
        <end position="70"/>
    </location>
</feature>
<keyword evidence="3" id="KW-1185">Reference proteome</keyword>
<dbReference type="Pfam" id="PF11239">
    <property type="entry name" value="DUF3040"/>
    <property type="match status" value="1"/>
</dbReference>
<comment type="caution">
    <text evidence="2">The sequence shown here is derived from an EMBL/GenBank/DDBJ whole genome shotgun (WGS) entry which is preliminary data.</text>
</comment>
<organism evidence="2 3">
    <name type="scientific">Streptomyces ureilyticus</name>
    <dbReference type="NCBI Taxonomy" id="1775131"/>
    <lineage>
        <taxon>Bacteria</taxon>
        <taxon>Bacillati</taxon>
        <taxon>Actinomycetota</taxon>
        <taxon>Actinomycetes</taxon>
        <taxon>Kitasatosporales</taxon>
        <taxon>Streptomycetaceae</taxon>
        <taxon>Streptomyces</taxon>
    </lineage>
</organism>
<protein>
    <submittedName>
        <fullName evidence="2">DUF3040 domain-containing protein</fullName>
    </submittedName>
</protein>
<proteinExistence type="predicted"/>
<dbReference type="EMBL" id="JAAKZX010000034">
    <property type="protein sequence ID" value="NGO43206.1"/>
    <property type="molecule type" value="Genomic_DNA"/>
</dbReference>
<evidence type="ECO:0000256" key="1">
    <source>
        <dbReference type="SAM" id="Phobius"/>
    </source>
</evidence>
<evidence type="ECO:0000313" key="2">
    <source>
        <dbReference type="EMBL" id="NGO43206.1"/>
    </source>
</evidence>
<sequence length="102" mass="12001">MATGRLPDHEQRILDAMEADLRRDRRLRRRLRTVRLKRRLNPARVAEYRPRIPTVVLLLSLSVLLMVVGIRTSEPVVIWAFAALWPLTLFGVFRLLCRWTEA</sequence>
<dbReference type="RefSeq" id="WP_165339820.1">
    <property type="nucleotide sequence ID" value="NZ_JAAKZX010000034.1"/>
</dbReference>
<name>A0ABX0DMX7_9ACTN</name>
<evidence type="ECO:0000313" key="3">
    <source>
        <dbReference type="Proteomes" id="UP001518140"/>
    </source>
</evidence>
<accession>A0ABX0DMX7</accession>
<reference evidence="2 3" key="1">
    <citation type="submission" date="2020-02" db="EMBL/GenBank/DDBJ databases">
        <title>Whole-genome analyses of novel actinobacteria.</title>
        <authorList>
            <person name="Sahin N."/>
            <person name="Tokatli A."/>
        </authorList>
    </citation>
    <scope>NUCLEOTIDE SEQUENCE [LARGE SCALE GENOMIC DNA]</scope>
    <source>
        <strain evidence="2 3">YC419</strain>
    </source>
</reference>
<dbReference type="Proteomes" id="UP001518140">
    <property type="component" value="Unassembled WGS sequence"/>
</dbReference>
<gene>
    <name evidence="2" type="ORF">G6048_13835</name>
</gene>
<keyword evidence="1" id="KW-1133">Transmembrane helix</keyword>
<feature type="transmembrane region" description="Helical" evidence="1">
    <location>
        <begin position="76"/>
        <end position="97"/>
    </location>
</feature>
<keyword evidence="1" id="KW-0812">Transmembrane</keyword>
<keyword evidence="1" id="KW-0472">Membrane</keyword>